<sequence>MSKLELQNLNKTYTPKVIPVKDISLDVDEGEFLTLLGPSGCGKSTLLRLIAGLEPPTRGRVIINGRDVSRVGPGKRNIAMVFQSYALYPHMTVYENIAAGLKLRKMPSDEIQRRVSDVGDKLGLQHLMDRKPGQMSGGQRQRVALGRALVRQPDIFLLDEPLSNLDALLREQVRADLKQIFDQQQTPVVYVTHDQTEAMTLSSKVAVLYDGNLQQLAPPSEIYNRPANQFVAGFVGSPQMNLLTLNCDGNNAVLGDFRIPLPTLPTTPPQVVAGIRPEDVNLAKPDDRLAIQGRIFLVENLGMQNLISVRVKGSELRIRALLPTHQAWEGEDISLSIAPEAIHWFDIQTGDRIQTQHEVERVAPSLGLKTSTNSSVQSQHQYTNG</sequence>
<dbReference type="PANTHER" id="PTHR43875">
    <property type="entry name" value="MALTODEXTRIN IMPORT ATP-BINDING PROTEIN MSMX"/>
    <property type="match status" value="1"/>
</dbReference>
<keyword evidence="1" id="KW-0813">Transport</keyword>
<dbReference type="GO" id="GO:0005524">
    <property type="term" value="F:ATP binding"/>
    <property type="evidence" value="ECO:0007669"/>
    <property type="project" value="UniProtKB-KW"/>
</dbReference>
<evidence type="ECO:0000313" key="8">
    <source>
        <dbReference type="EMBL" id="MBW4544786.1"/>
    </source>
</evidence>
<dbReference type="FunFam" id="3.40.50.300:FF:000042">
    <property type="entry name" value="Maltose/maltodextrin ABC transporter, ATP-binding protein"/>
    <property type="match status" value="1"/>
</dbReference>
<evidence type="ECO:0000313" key="9">
    <source>
        <dbReference type="Proteomes" id="UP000753908"/>
    </source>
</evidence>
<dbReference type="GO" id="GO:0016887">
    <property type="term" value="F:ATP hydrolysis activity"/>
    <property type="evidence" value="ECO:0007669"/>
    <property type="project" value="InterPro"/>
</dbReference>
<dbReference type="GO" id="GO:0008643">
    <property type="term" value="P:carbohydrate transport"/>
    <property type="evidence" value="ECO:0007669"/>
    <property type="project" value="InterPro"/>
</dbReference>
<proteinExistence type="predicted"/>
<dbReference type="PROSITE" id="PS50893">
    <property type="entry name" value="ABC_TRANSPORTER_2"/>
    <property type="match status" value="1"/>
</dbReference>
<accession>A0A951UAQ7</accession>
<dbReference type="PANTHER" id="PTHR43875:SF15">
    <property type="entry name" value="TREHALOSE IMPORT ATP-BINDING PROTEIN SUGC"/>
    <property type="match status" value="1"/>
</dbReference>
<dbReference type="Gene3D" id="2.40.50.140">
    <property type="entry name" value="Nucleic acid-binding proteins"/>
    <property type="match status" value="1"/>
</dbReference>
<evidence type="ECO:0000256" key="4">
    <source>
        <dbReference type="ARBA" id="ARBA00022840"/>
    </source>
</evidence>
<name>A0A951UAQ7_9CYAN</name>
<dbReference type="InterPro" id="IPR047641">
    <property type="entry name" value="ABC_transpr_MalK/UgpC-like"/>
</dbReference>
<evidence type="ECO:0000259" key="7">
    <source>
        <dbReference type="PROSITE" id="PS50893"/>
    </source>
</evidence>
<dbReference type="PROSITE" id="PS00211">
    <property type="entry name" value="ABC_TRANSPORTER_1"/>
    <property type="match status" value="1"/>
</dbReference>
<keyword evidence="5" id="KW-1278">Translocase</keyword>
<reference evidence="8" key="2">
    <citation type="journal article" date="2022" name="Microbiol. Resour. Announc.">
        <title>Metagenome Sequencing to Explore Phylogenomics of Terrestrial Cyanobacteria.</title>
        <authorList>
            <person name="Ward R.D."/>
            <person name="Stajich J.E."/>
            <person name="Johansen J.R."/>
            <person name="Huntemann M."/>
            <person name="Clum A."/>
            <person name="Foster B."/>
            <person name="Foster B."/>
            <person name="Roux S."/>
            <person name="Palaniappan K."/>
            <person name="Varghese N."/>
            <person name="Mukherjee S."/>
            <person name="Reddy T.B.K."/>
            <person name="Daum C."/>
            <person name="Copeland A."/>
            <person name="Chen I.A."/>
            <person name="Ivanova N.N."/>
            <person name="Kyrpides N.C."/>
            <person name="Shapiro N."/>
            <person name="Eloe-Fadrosh E.A."/>
            <person name="Pietrasiak N."/>
        </authorList>
    </citation>
    <scope>NUCLEOTIDE SEQUENCE</scope>
    <source>
        <strain evidence="8">CPER-KK1</strain>
    </source>
</reference>
<evidence type="ECO:0000256" key="6">
    <source>
        <dbReference type="ARBA" id="ARBA00023136"/>
    </source>
</evidence>
<comment type="caution">
    <text evidence="8">The sequence shown here is derived from an EMBL/GenBank/DDBJ whole genome shotgun (WGS) entry which is preliminary data.</text>
</comment>
<reference evidence="8" key="1">
    <citation type="submission" date="2021-05" db="EMBL/GenBank/DDBJ databases">
        <authorList>
            <person name="Pietrasiak N."/>
            <person name="Ward R."/>
            <person name="Stajich J.E."/>
            <person name="Kurbessoian T."/>
        </authorList>
    </citation>
    <scope>NUCLEOTIDE SEQUENCE</scope>
    <source>
        <strain evidence="8">CPER-KK1</strain>
    </source>
</reference>
<dbReference type="InterPro" id="IPR017871">
    <property type="entry name" value="ABC_transporter-like_CS"/>
</dbReference>
<dbReference type="Proteomes" id="UP000753908">
    <property type="component" value="Unassembled WGS sequence"/>
</dbReference>
<evidence type="ECO:0000256" key="5">
    <source>
        <dbReference type="ARBA" id="ARBA00022967"/>
    </source>
</evidence>
<dbReference type="InterPro" id="IPR015855">
    <property type="entry name" value="ABC_transpr_MalK-like"/>
</dbReference>
<dbReference type="InterPro" id="IPR013611">
    <property type="entry name" value="Transp-assoc_OB_typ2"/>
</dbReference>
<dbReference type="EMBL" id="JAHHIF010000010">
    <property type="protein sequence ID" value="MBW4544786.1"/>
    <property type="molecule type" value="Genomic_DNA"/>
</dbReference>
<dbReference type="InterPro" id="IPR027417">
    <property type="entry name" value="P-loop_NTPase"/>
</dbReference>
<dbReference type="AlphaFoldDB" id="A0A951UAQ7"/>
<dbReference type="Gene3D" id="2.40.50.100">
    <property type="match status" value="1"/>
</dbReference>
<dbReference type="Gene3D" id="3.40.50.300">
    <property type="entry name" value="P-loop containing nucleotide triphosphate hydrolases"/>
    <property type="match status" value="1"/>
</dbReference>
<protein>
    <submittedName>
        <fullName evidence="8">ABC transporter ATP-binding protein</fullName>
    </submittedName>
</protein>
<keyword evidence="3" id="KW-0547">Nucleotide-binding</keyword>
<keyword evidence="4 8" id="KW-0067">ATP-binding</keyword>
<dbReference type="Pfam" id="PF00005">
    <property type="entry name" value="ABC_tran"/>
    <property type="match status" value="1"/>
</dbReference>
<feature type="domain" description="ABC transporter" evidence="7">
    <location>
        <begin position="4"/>
        <end position="235"/>
    </location>
</feature>
<dbReference type="InterPro" id="IPR008995">
    <property type="entry name" value="Mo/tungstate-bd_C_term_dom"/>
</dbReference>
<dbReference type="SUPFAM" id="SSF50331">
    <property type="entry name" value="MOP-like"/>
    <property type="match status" value="1"/>
</dbReference>
<dbReference type="InterPro" id="IPR003593">
    <property type="entry name" value="AAA+_ATPase"/>
</dbReference>
<dbReference type="InterPro" id="IPR003439">
    <property type="entry name" value="ABC_transporter-like_ATP-bd"/>
</dbReference>
<dbReference type="Pfam" id="PF08402">
    <property type="entry name" value="TOBE_2"/>
    <property type="match status" value="1"/>
</dbReference>
<keyword evidence="2" id="KW-1003">Cell membrane</keyword>
<dbReference type="InterPro" id="IPR012340">
    <property type="entry name" value="NA-bd_OB-fold"/>
</dbReference>
<dbReference type="CDD" id="cd03301">
    <property type="entry name" value="ABC_MalK_N"/>
    <property type="match status" value="1"/>
</dbReference>
<organism evidence="8 9">
    <name type="scientific">Symplocastrum torsivum CPER-KK1</name>
    <dbReference type="NCBI Taxonomy" id="450513"/>
    <lineage>
        <taxon>Bacteria</taxon>
        <taxon>Bacillati</taxon>
        <taxon>Cyanobacteriota</taxon>
        <taxon>Cyanophyceae</taxon>
        <taxon>Oscillatoriophycideae</taxon>
        <taxon>Oscillatoriales</taxon>
        <taxon>Microcoleaceae</taxon>
        <taxon>Symplocastrum</taxon>
    </lineage>
</organism>
<gene>
    <name evidence="8" type="ORF">KME25_10145</name>
</gene>
<evidence type="ECO:0000256" key="1">
    <source>
        <dbReference type="ARBA" id="ARBA00022448"/>
    </source>
</evidence>
<dbReference type="GO" id="GO:0055052">
    <property type="term" value="C:ATP-binding cassette (ABC) transporter complex, substrate-binding subunit-containing"/>
    <property type="evidence" value="ECO:0007669"/>
    <property type="project" value="TreeGrafter"/>
</dbReference>
<evidence type="ECO:0000256" key="2">
    <source>
        <dbReference type="ARBA" id="ARBA00022475"/>
    </source>
</evidence>
<dbReference type="GO" id="GO:0140359">
    <property type="term" value="F:ABC-type transporter activity"/>
    <property type="evidence" value="ECO:0007669"/>
    <property type="project" value="InterPro"/>
</dbReference>
<evidence type="ECO:0000256" key="3">
    <source>
        <dbReference type="ARBA" id="ARBA00022741"/>
    </source>
</evidence>
<dbReference type="SMART" id="SM00382">
    <property type="entry name" value="AAA"/>
    <property type="match status" value="1"/>
</dbReference>
<dbReference type="SUPFAM" id="SSF52540">
    <property type="entry name" value="P-loop containing nucleoside triphosphate hydrolases"/>
    <property type="match status" value="1"/>
</dbReference>
<keyword evidence="6" id="KW-0472">Membrane</keyword>